<feature type="domain" description="N-acetyltransferase" evidence="1">
    <location>
        <begin position="148"/>
        <end position="290"/>
    </location>
</feature>
<evidence type="ECO:0000313" key="2">
    <source>
        <dbReference type="EMBL" id="GIO41585.1"/>
    </source>
</evidence>
<dbReference type="Proteomes" id="UP000678895">
    <property type="component" value="Unassembled WGS sequence"/>
</dbReference>
<dbReference type="PROSITE" id="PS51186">
    <property type="entry name" value="GNAT"/>
    <property type="match status" value="1"/>
</dbReference>
<keyword evidence="3" id="KW-1185">Reference proteome</keyword>
<dbReference type="Gene3D" id="3.40.630.30">
    <property type="match status" value="1"/>
</dbReference>
<gene>
    <name evidence="2" type="ORF">J41TS4_13430</name>
</gene>
<sequence>MQFKLYTDVHEFYRDTYEVLMRHEAQNMIPLGNIIIGHEGKDKTDWRDPVNWLMVTISDAKGIQLTAIMTPPHNITLYATDNIMNPEAINCLIDGLDGREIPGVTTEKNLAEYFAKEYTLRKGITFKTTMSQRIYELTAVNPDIQKIGIVRLLDEKDIHFFPYWAEAFYAAASYGKTEMSIPQDAEPYLYRIASKKLYILEDDNGIPVSMAGYTREMQTAIGVAFVYTPPYECRKGYATSIVAQISQLALDKGFKKCVLYTDLANPTSNSIYRKIGYMPICDSLQLKFEW</sequence>
<evidence type="ECO:0000313" key="3">
    <source>
        <dbReference type="Proteomes" id="UP000678895"/>
    </source>
</evidence>
<dbReference type="Pfam" id="PF00583">
    <property type="entry name" value="Acetyltransf_1"/>
    <property type="match status" value="1"/>
</dbReference>
<dbReference type="SUPFAM" id="SSF55729">
    <property type="entry name" value="Acyl-CoA N-acyltransferases (Nat)"/>
    <property type="match status" value="1"/>
</dbReference>
<organism evidence="2 3">
    <name type="scientific">Paenibacillus apis</name>
    <dbReference type="NCBI Taxonomy" id="1792174"/>
    <lineage>
        <taxon>Bacteria</taxon>
        <taxon>Bacillati</taxon>
        <taxon>Bacillota</taxon>
        <taxon>Bacilli</taxon>
        <taxon>Bacillales</taxon>
        <taxon>Paenibacillaceae</taxon>
        <taxon>Paenibacillus</taxon>
    </lineage>
</organism>
<proteinExistence type="predicted"/>
<dbReference type="InterPro" id="IPR000182">
    <property type="entry name" value="GNAT_dom"/>
</dbReference>
<comment type="caution">
    <text evidence="2">The sequence shown here is derived from an EMBL/GenBank/DDBJ whole genome shotgun (WGS) entry which is preliminary data.</text>
</comment>
<dbReference type="GO" id="GO:0016747">
    <property type="term" value="F:acyltransferase activity, transferring groups other than amino-acyl groups"/>
    <property type="evidence" value="ECO:0007669"/>
    <property type="project" value="InterPro"/>
</dbReference>
<name>A0A919Y3P7_9BACL</name>
<evidence type="ECO:0000259" key="1">
    <source>
        <dbReference type="PROSITE" id="PS51186"/>
    </source>
</evidence>
<dbReference type="EMBL" id="BORS01000004">
    <property type="protein sequence ID" value="GIO41585.1"/>
    <property type="molecule type" value="Genomic_DNA"/>
</dbReference>
<reference evidence="2" key="1">
    <citation type="submission" date="2021-03" db="EMBL/GenBank/DDBJ databases">
        <title>Antimicrobial resistance genes in bacteria isolated from Japanese honey, and their potential for conferring macrolide and lincosamide resistance in the American foulbrood pathogen Paenibacillus larvae.</title>
        <authorList>
            <person name="Okamoto M."/>
            <person name="Kumagai M."/>
            <person name="Kanamori H."/>
            <person name="Takamatsu D."/>
        </authorList>
    </citation>
    <scope>NUCLEOTIDE SEQUENCE</scope>
    <source>
        <strain evidence="2">J41TS4</strain>
    </source>
</reference>
<dbReference type="InterPro" id="IPR016181">
    <property type="entry name" value="Acyl_CoA_acyltransferase"/>
</dbReference>
<dbReference type="RefSeq" id="WP_301625880.1">
    <property type="nucleotide sequence ID" value="NZ_BORS01000004.1"/>
</dbReference>
<dbReference type="AlphaFoldDB" id="A0A919Y3P7"/>
<protein>
    <submittedName>
        <fullName evidence="2">Acetyltransferase</fullName>
    </submittedName>
</protein>
<accession>A0A919Y3P7</accession>